<dbReference type="PANTHER" id="PTHR11474">
    <property type="entry name" value="TYROSINASE FAMILY MEMBER"/>
    <property type="match status" value="1"/>
</dbReference>
<keyword evidence="1" id="KW-0479">Metal-binding</keyword>
<dbReference type="PANTHER" id="PTHR11474:SF126">
    <property type="entry name" value="TYROSINASE-LIKE PROTEIN TYR-1-RELATED"/>
    <property type="match status" value="1"/>
</dbReference>
<evidence type="ECO:0000256" key="2">
    <source>
        <dbReference type="ARBA" id="ARBA00023008"/>
    </source>
</evidence>
<dbReference type="PROSITE" id="PS00497">
    <property type="entry name" value="TYROSINASE_1"/>
    <property type="match status" value="1"/>
</dbReference>
<reference evidence="5 6" key="1">
    <citation type="journal article" date="2019" name="Nat. Ecol. Evol.">
        <title>Megaphylogeny resolves global patterns of mushroom evolution.</title>
        <authorList>
            <person name="Varga T."/>
            <person name="Krizsan K."/>
            <person name="Foldi C."/>
            <person name="Dima B."/>
            <person name="Sanchez-Garcia M."/>
            <person name="Sanchez-Ramirez S."/>
            <person name="Szollosi G.J."/>
            <person name="Szarkandi J.G."/>
            <person name="Papp V."/>
            <person name="Albert L."/>
            <person name="Andreopoulos W."/>
            <person name="Angelini C."/>
            <person name="Antonin V."/>
            <person name="Barry K.W."/>
            <person name="Bougher N.L."/>
            <person name="Buchanan P."/>
            <person name="Buyck B."/>
            <person name="Bense V."/>
            <person name="Catcheside P."/>
            <person name="Chovatia M."/>
            <person name="Cooper J."/>
            <person name="Damon W."/>
            <person name="Desjardin D."/>
            <person name="Finy P."/>
            <person name="Geml J."/>
            <person name="Haridas S."/>
            <person name="Hughes K."/>
            <person name="Justo A."/>
            <person name="Karasinski D."/>
            <person name="Kautmanova I."/>
            <person name="Kiss B."/>
            <person name="Kocsube S."/>
            <person name="Kotiranta H."/>
            <person name="LaButti K.M."/>
            <person name="Lechner B.E."/>
            <person name="Liimatainen K."/>
            <person name="Lipzen A."/>
            <person name="Lukacs Z."/>
            <person name="Mihaltcheva S."/>
            <person name="Morgado L.N."/>
            <person name="Niskanen T."/>
            <person name="Noordeloos M.E."/>
            <person name="Ohm R.A."/>
            <person name="Ortiz-Santana B."/>
            <person name="Ovrebo C."/>
            <person name="Racz N."/>
            <person name="Riley R."/>
            <person name="Savchenko A."/>
            <person name="Shiryaev A."/>
            <person name="Soop K."/>
            <person name="Spirin V."/>
            <person name="Szebenyi C."/>
            <person name="Tomsovsky M."/>
            <person name="Tulloss R.E."/>
            <person name="Uehling J."/>
            <person name="Grigoriev I.V."/>
            <person name="Vagvolgyi C."/>
            <person name="Papp T."/>
            <person name="Martin F.M."/>
            <person name="Miettinen O."/>
            <person name="Hibbett D.S."/>
            <person name="Nagy L.G."/>
        </authorList>
    </citation>
    <scope>NUCLEOTIDE SEQUENCE [LARGE SCALE GENOMIC DNA]</scope>
    <source>
        <strain evidence="5 6">CBS 309.79</strain>
    </source>
</reference>
<dbReference type="EMBL" id="ML178871">
    <property type="protein sequence ID" value="TFK95923.1"/>
    <property type="molecule type" value="Genomic_DNA"/>
</dbReference>
<organism evidence="5 6">
    <name type="scientific">Pterulicium gracile</name>
    <dbReference type="NCBI Taxonomy" id="1884261"/>
    <lineage>
        <taxon>Eukaryota</taxon>
        <taxon>Fungi</taxon>
        <taxon>Dikarya</taxon>
        <taxon>Basidiomycota</taxon>
        <taxon>Agaricomycotina</taxon>
        <taxon>Agaricomycetes</taxon>
        <taxon>Agaricomycetidae</taxon>
        <taxon>Agaricales</taxon>
        <taxon>Pleurotineae</taxon>
        <taxon>Pterulaceae</taxon>
        <taxon>Pterulicium</taxon>
    </lineage>
</organism>
<dbReference type="InterPro" id="IPR050316">
    <property type="entry name" value="Tyrosinase/Hemocyanin"/>
</dbReference>
<name>A0A5C3QBW9_9AGAR</name>
<dbReference type="GO" id="GO:0016491">
    <property type="term" value="F:oxidoreductase activity"/>
    <property type="evidence" value="ECO:0007669"/>
    <property type="project" value="InterPro"/>
</dbReference>
<proteinExistence type="predicted"/>
<dbReference type="SUPFAM" id="SSF48056">
    <property type="entry name" value="Di-copper centre-containing domain"/>
    <property type="match status" value="1"/>
</dbReference>
<dbReference type="AlphaFoldDB" id="A0A5C3QBW9"/>
<evidence type="ECO:0000259" key="4">
    <source>
        <dbReference type="PROSITE" id="PS00498"/>
    </source>
</evidence>
<keyword evidence="2" id="KW-0186">Copper</keyword>
<gene>
    <name evidence="5" type="ORF">BDV98DRAFT_516744</name>
</gene>
<evidence type="ECO:0000313" key="6">
    <source>
        <dbReference type="Proteomes" id="UP000305067"/>
    </source>
</evidence>
<evidence type="ECO:0000313" key="5">
    <source>
        <dbReference type="EMBL" id="TFK95923.1"/>
    </source>
</evidence>
<evidence type="ECO:0000256" key="1">
    <source>
        <dbReference type="ARBA" id="ARBA00022723"/>
    </source>
</evidence>
<dbReference type="Gene3D" id="1.10.1280.10">
    <property type="entry name" value="Di-copper center containing domain from catechol oxidase"/>
    <property type="match status" value="1"/>
</dbReference>
<dbReference type="STRING" id="1884261.A0A5C3QBW9"/>
<dbReference type="GO" id="GO:0046872">
    <property type="term" value="F:metal ion binding"/>
    <property type="evidence" value="ECO:0007669"/>
    <property type="project" value="UniProtKB-KW"/>
</dbReference>
<dbReference type="PROSITE" id="PS00498">
    <property type="entry name" value="TYROSINASE_2"/>
    <property type="match status" value="1"/>
</dbReference>
<accession>A0A5C3QBW9</accession>
<dbReference type="OrthoDB" id="6132182at2759"/>
<dbReference type="InterPro" id="IPR008922">
    <property type="entry name" value="Di-copper_centre_dom_sf"/>
</dbReference>
<dbReference type="PRINTS" id="PR00092">
    <property type="entry name" value="TYROSINASE"/>
</dbReference>
<dbReference type="Pfam" id="PF00264">
    <property type="entry name" value="Tyrosinase"/>
    <property type="match status" value="1"/>
</dbReference>
<protein>
    <submittedName>
        <fullName evidence="5">Di-copper centre-containing protein</fullName>
    </submittedName>
</protein>
<dbReference type="InterPro" id="IPR002227">
    <property type="entry name" value="Tyrosinase_Cu-bd"/>
</dbReference>
<keyword evidence="6" id="KW-1185">Reference proteome</keyword>
<sequence length="329" mass="36790">MDSQSLTRRAAPCTKPTVRKEWRSFSVAEKTEYFKAFKCLTTKPHDQRLAPSPPTPGVPVNASASLFDDMVYIHMSAIFLPFHRWFLNTVEQRLRSDCGYKGPLGYWDWTRDASNGIQKFSIFDGNRQYGLGSLGRASNNFVVTDGAWAGQQLVYPSLHTIKRNFTTTPFREGRMQPEFAITKPNMNVNDAVKASAVDAVIKGNKGDFAKFYNQFDILEGFHSGVHFSMGGDMGDTSYSPNDPLFFLHHGMLDRVWALWQNQHPSNKKAFSGGSTWALQSPEAWKTYGPAGMPPNIGPTARIPNIGFGDSVTVADILDIKGGYLCYEYK</sequence>
<feature type="domain" description="Tyrosinase copper-binding" evidence="4">
    <location>
        <begin position="242"/>
        <end position="253"/>
    </location>
</feature>
<feature type="domain" description="Tyrosinase copper-binding" evidence="3">
    <location>
        <begin position="74"/>
        <end position="91"/>
    </location>
</feature>
<dbReference type="Proteomes" id="UP000305067">
    <property type="component" value="Unassembled WGS sequence"/>
</dbReference>
<evidence type="ECO:0000259" key="3">
    <source>
        <dbReference type="PROSITE" id="PS00497"/>
    </source>
</evidence>